<dbReference type="InterPro" id="IPR028082">
    <property type="entry name" value="Peripla_BP_I"/>
</dbReference>
<evidence type="ECO:0000256" key="1">
    <source>
        <dbReference type="ARBA" id="ARBA00004196"/>
    </source>
</evidence>
<keyword evidence="6" id="KW-0762">Sugar transport</keyword>
<accession>A0ABU0MA28</accession>
<keyword evidence="6" id="KW-0813">Transport</keyword>
<dbReference type="Proteomes" id="UP001223743">
    <property type="component" value="Unassembled WGS sequence"/>
</dbReference>
<dbReference type="Gene3D" id="3.40.50.2300">
    <property type="match status" value="2"/>
</dbReference>
<dbReference type="PANTHER" id="PTHR46847">
    <property type="entry name" value="D-ALLOSE-BINDING PERIPLASMIC PROTEIN-RELATED"/>
    <property type="match status" value="1"/>
</dbReference>
<comment type="caution">
    <text evidence="6">The sequence shown here is derived from an EMBL/GenBank/DDBJ whole genome shotgun (WGS) entry which is preliminary data.</text>
</comment>
<dbReference type="InterPro" id="IPR025997">
    <property type="entry name" value="SBP_2_dom"/>
</dbReference>
<keyword evidence="3 4" id="KW-0732">Signal</keyword>
<evidence type="ECO:0000313" key="7">
    <source>
        <dbReference type="Proteomes" id="UP001223743"/>
    </source>
</evidence>
<comment type="subcellular location">
    <subcellularLocation>
        <location evidence="1">Cell envelope</location>
    </subcellularLocation>
</comment>
<feature type="domain" description="Periplasmic binding protein" evidence="5">
    <location>
        <begin position="35"/>
        <end position="281"/>
    </location>
</feature>
<dbReference type="EMBL" id="JAUSWJ010000001">
    <property type="protein sequence ID" value="MDQ0517788.1"/>
    <property type="molecule type" value="Genomic_DNA"/>
</dbReference>
<reference evidence="6 7" key="1">
    <citation type="submission" date="2023-07" db="EMBL/GenBank/DDBJ databases">
        <title>Genomic Encyclopedia of Type Strains, Phase IV (KMG-IV): sequencing the most valuable type-strain genomes for metagenomic binning, comparative biology and taxonomic classification.</title>
        <authorList>
            <person name="Goeker M."/>
        </authorList>
    </citation>
    <scope>NUCLEOTIDE SEQUENCE [LARGE SCALE GENOMIC DNA]</scope>
    <source>
        <strain evidence="6 7">B1-1</strain>
    </source>
</reference>
<protein>
    <submittedName>
        <fullName evidence="6">Simple sugar transport system substrate-binding protein</fullName>
    </submittedName>
</protein>
<dbReference type="PANTHER" id="PTHR46847:SF1">
    <property type="entry name" value="D-ALLOSE-BINDING PERIPLASMIC PROTEIN-RELATED"/>
    <property type="match status" value="1"/>
</dbReference>
<evidence type="ECO:0000256" key="2">
    <source>
        <dbReference type="ARBA" id="ARBA00007639"/>
    </source>
</evidence>
<evidence type="ECO:0000313" key="6">
    <source>
        <dbReference type="EMBL" id="MDQ0517788.1"/>
    </source>
</evidence>
<dbReference type="RefSeq" id="WP_266282758.1">
    <property type="nucleotide sequence ID" value="NZ_JAPKNF010000002.1"/>
</dbReference>
<sequence length="325" mass="33840">MSIKKLGALAFAAMMAAAPFAAHAEEDVIIMLGGPSSDPFWGAVQQGFDQATKDFGVKTQWSAPADFNDIVPVYTKMFEAAIARKPAAIAVGNFFPEPTEPLIKQAAAEGIPVVIINSGGAKYKDLGAIAFIGEDSYQMGYQGGKVAVGKGVKNGLCINQIAANPVLEQRCQGYIDAVTEAGGKAKMVILASEDIGNSQKVQAAVSAMLMQDPTVDGVVTLGVAVGVDALESIKQVRATGRSVDLGTMDLGNTVLEAVAAGDMSFASDQQPFLQGYYGVMIPMMYNKYKMAPSGAIGVGPYMVTKDNAAAVLEVNKTIPGSRGAN</sequence>
<evidence type="ECO:0000256" key="4">
    <source>
        <dbReference type="SAM" id="SignalP"/>
    </source>
</evidence>
<dbReference type="SUPFAM" id="SSF53822">
    <property type="entry name" value="Periplasmic binding protein-like I"/>
    <property type="match status" value="1"/>
</dbReference>
<evidence type="ECO:0000256" key="3">
    <source>
        <dbReference type="ARBA" id="ARBA00022729"/>
    </source>
</evidence>
<organism evidence="6 7">
    <name type="scientific">Kaistia geumhonensis</name>
    <dbReference type="NCBI Taxonomy" id="410839"/>
    <lineage>
        <taxon>Bacteria</taxon>
        <taxon>Pseudomonadati</taxon>
        <taxon>Pseudomonadota</taxon>
        <taxon>Alphaproteobacteria</taxon>
        <taxon>Hyphomicrobiales</taxon>
        <taxon>Kaistiaceae</taxon>
        <taxon>Kaistia</taxon>
    </lineage>
</organism>
<feature type="signal peptide" evidence="4">
    <location>
        <begin position="1"/>
        <end position="24"/>
    </location>
</feature>
<keyword evidence="7" id="KW-1185">Reference proteome</keyword>
<feature type="chain" id="PRO_5046748391" evidence="4">
    <location>
        <begin position="25"/>
        <end position="325"/>
    </location>
</feature>
<evidence type="ECO:0000259" key="5">
    <source>
        <dbReference type="Pfam" id="PF13407"/>
    </source>
</evidence>
<gene>
    <name evidence="6" type="ORF">QO015_003401</name>
</gene>
<comment type="similarity">
    <text evidence="2">Belongs to the bacterial solute-binding protein 2 family.</text>
</comment>
<name>A0ABU0MA28_9HYPH</name>
<proteinExistence type="inferred from homology"/>
<dbReference type="Pfam" id="PF13407">
    <property type="entry name" value="Peripla_BP_4"/>
    <property type="match status" value="1"/>
</dbReference>